<dbReference type="GO" id="GO:0046677">
    <property type="term" value="P:response to antibiotic"/>
    <property type="evidence" value="ECO:0007669"/>
    <property type="project" value="UniProtKB-UniRule"/>
</dbReference>
<comment type="function">
    <text evidence="14">Catalyzes the dephosphorylation of undecaprenyl diphosphate (UPP). Confers resistance to bacitracin.</text>
</comment>
<evidence type="ECO:0000256" key="2">
    <source>
        <dbReference type="ARBA" id="ARBA00010621"/>
    </source>
</evidence>
<dbReference type="Pfam" id="PF02673">
    <property type="entry name" value="BacA"/>
    <property type="match status" value="1"/>
</dbReference>
<comment type="subcellular location">
    <subcellularLocation>
        <location evidence="1 14">Cell membrane</location>
        <topology evidence="1 14">Multi-pass membrane protein</topology>
    </subcellularLocation>
</comment>
<dbReference type="EC" id="3.6.1.27" evidence="3 14"/>
<keyword evidence="10 14" id="KW-0046">Antibiotic resistance</keyword>
<protein>
    <recommendedName>
        <fullName evidence="4 14">Undecaprenyl-diphosphatase</fullName>
        <ecNumber evidence="3 14">3.6.1.27</ecNumber>
    </recommendedName>
    <alternativeName>
        <fullName evidence="12 14">Bacitracin resistance protein</fullName>
    </alternativeName>
    <alternativeName>
        <fullName evidence="11 14">Undecaprenyl pyrophosphate phosphatase</fullName>
    </alternativeName>
</protein>
<feature type="transmembrane region" description="Helical" evidence="14">
    <location>
        <begin position="73"/>
        <end position="93"/>
    </location>
</feature>
<evidence type="ECO:0000256" key="8">
    <source>
        <dbReference type="ARBA" id="ARBA00022989"/>
    </source>
</evidence>
<evidence type="ECO:0000256" key="3">
    <source>
        <dbReference type="ARBA" id="ARBA00012374"/>
    </source>
</evidence>
<feature type="transmembrane region" description="Helical" evidence="14">
    <location>
        <begin position="202"/>
        <end position="223"/>
    </location>
</feature>
<gene>
    <name evidence="14" type="primary">uppP</name>
    <name evidence="15" type="ORF">A2519_19315</name>
</gene>
<dbReference type="InterPro" id="IPR003824">
    <property type="entry name" value="UppP"/>
</dbReference>
<organism evidence="15 16">
    <name type="scientific">Candidatus Raymondbacteria bacterium RIFOXYD12_FULL_49_13</name>
    <dbReference type="NCBI Taxonomy" id="1817890"/>
    <lineage>
        <taxon>Bacteria</taxon>
        <taxon>Raymondiibacteriota</taxon>
    </lineage>
</organism>
<dbReference type="AlphaFoldDB" id="A0A1F7F484"/>
<keyword evidence="6 14" id="KW-0812">Transmembrane</keyword>
<comment type="caution">
    <text evidence="15">The sequence shown here is derived from an EMBL/GenBank/DDBJ whole genome shotgun (WGS) entry which is preliminary data.</text>
</comment>
<feature type="transmembrane region" description="Helical" evidence="14">
    <location>
        <begin position="99"/>
        <end position="120"/>
    </location>
</feature>
<dbReference type="GO" id="GO:0009252">
    <property type="term" value="P:peptidoglycan biosynthetic process"/>
    <property type="evidence" value="ECO:0007669"/>
    <property type="project" value="UniProtKB-KW"/>
</dbReference>
<evidence type="ECO:0000256" key="10">
    <source>
        <dbReference type="ARBA" id="ARBA00023251"/>
    </source>
</evidence>
<evidence type="ECO:0000313" key="16">
    <source>
        <dbReference type="Proteomes" id="UP000179243"/>
    </source>
</evidence>
<comment type="miscellaneous">
    <text evidence="14">Bacitracin is thought to be involved in the inhibition of peptidoglycan synthesis by sequestering undecaprenyl diphosphate, thereby reducing the pool of lipid carrier available.</text>
</comment>
<sequence>MFSALILGIVQGLTEFLPVSSSGHLVIFTNLFPSFPNLDQQLFFDIMLHLGTLAAVGIVFRKKIVEILLMRDLKYALMVFAGLVPTGIIGVLFKHPLENMFGSPRLVCLMLIVTGLLLAATRFKKNNGKDLTMTRAFIIGVVQGIAIIPGISRSGSTIAVGLFLGLKREQAAAFSFILSIPSILGAVVLHGKDLAEGPGLPAGSALPVALGTVSAFAIGIVALKVLLSFVNSGRLHLFAPYCILAGIAGIIYF</sequence>
<dbReference type="PANTHER" id="PTHR30622">
    <property type="entry name" value="UNDECAPRENYL-DIPHOSPHATASE"/>
    <property type="match status" value="1"/>
</dbReference>
<dbReference type="HAMAP" id="MF_01006">
    <property type="entry name" value="Undec_diphosphatase"/>
    <property type="match status" value="1"/>
</dbReference>
<dbReference type="GO" id="GO:0008360">
    <property type="term" value="P:regulation of cell shape"/>
    <property type="evidence" value="ECO:0007669"/>
    <property type="project" value="UniProtKB-KW"/>
</dbReference>
<evidence type="ECO:0000256" key="6">
    <source>
        <dbReference type="ARBA" id="ARBA00022692"/>
    </source>
</evidence>
<dbReference type="Proteomes" id="UP000179243">
    <property type="component" value="Unassembled WGS sequence"/>
</dbReference>
<accession>A0A1F7F484</accession>
<feature type="transmembrane region" description="Helical" evidence="14">
    <location>
        <begin position="235"/>
        <end position="252"/>
    </location>
</feature>
<evidence type="ECO:0000256" key="12">
    <source>
        <dbReference type="ARBA" id="ARBA00032932"/>
    </source>
</evidence>
<comment type="similarity">
    <text evidence="2 14">Belongs to the UppP family.</text>
</comment>
<dbReference type="EMBL" id="MFYX01000125">
    <property type="protein sequence ID" value="OGK01474.1"/>
    <property type="molecule type" value="Genomic_DNA"/>
</dbReference>
<dbReference type="GO" id="GO:0071555">
    <property type="term" value="P:cell wall organization"/>
    <property type="evidence" value="ECO:0007669"/>
    <property type="project" value="UniProtKB-KW"/>
</dbReference>
<proteinExistence type="inferred from homology"/>
<keyword evidence="8 14" id="KW-1133">Transmembrane helix</keyword>
<keyword evidence="9 14" id="KW-0472">Membrane</keyword>
<keyword evidence="14" id="KW-0133">Cell shape</keyword>
<dbReference type="GO" id="GO:0005886">
    <property type="term" value="C:plasma membrane"/>
    <property type="evidence" value="ECO:0007669"/>
    <property type="project" value="UniProtKB-SubCell"/>
</dbReference>
<evidence type="ECO:0000256" key="7">
    <source>
        <dbReference type="ARBA" id="ARBA00022801"/>
    </source>
</evidence>
<feature type="transmembrane region" description="Helical" evidence="14">
    <location>
        <begin position="171"/>
        <end position="190"/>
    </location>
</feature>
<feature type="transmembrane region" description="Helical" evidence="14">
    <location>
        <begin position="42"/>
        <end position="61"/>
    </location>
</feature>
<evidence type="ECO:0000256" key="9">
    <source>
        <dbReference type="ARBA" id="ARBA00023136"/>
    </source>
</evidence>
<dbReference type="PANTHER" id="PTHR30622:SF2">
    <property type="entry name" value="UNDECAPRENYL-DIPHOSPHATASE"/>
    <property type="match status" value="1"/>
</dbReference>
<keyword evidence="14" id="KW-0573">Peptidoglycan synthesis</keyword>
<evidence type="ECO:0000256" key="1">
    <source>
        <dbReference type="ARBA" id="ARBA00004651"/>
    </source>
</evidence>
<keyword evidence="5 14" id="KW-1003">Cell membrane</keyword>
<evidence type="ECO:0000256" key="13">
    <source>
        <dbReference type="ARBA" id="ARBA00047594"/>
    </source>
</evidence>
<comment type="catalytic activity">
    <reaction evidence="13 14">
        <text>di-trans,octa-cis-undecaprenyl diphosphate + H2O = di-trans,octa-cis-undecaprenyl phosphate + phosphate + H(+)</text>
        <dbReference type="Rhea" id="RHEA:28094"/>
        <dbReference type="ChEBI" id="CHEBI:15377"/>
        <dbReference type="ChEBI" id="CHEBI:15378"/>
        <dbReference type="ChEBI" id="CHEBI:43474"/>
        <dbReference type="ChEBI" id="CHEBI:58405"/>
        <dbReference type="ChEBI" id="CHEBI:60392"/>
        <dbReference type="EC" id="3.6.1.27"/>
    </reaction>
</comment>
<evidence type="ECO:0000256" key="14">
    <source>
        <dbReference type="HAMAP-Rule" id="MF_01006"/>
    </source>
</evidence>
<evidence type="ECO:0000256" key="11">
    <source>
        <dbReference type="ARBA" id="ARBA00032707"/>
    </source>
</evidence>
<keyword evidence="14" id="KW-0961">Cell wall biogenesis/degradation</keyword>
<evidence type="ECO:0000256" key="5">
    <source>
        <dbReference type="ARBA" id="ARBA00022475"/>
    </source>
</evidence>
<name>A0A1F7F484_UNCRA</name>
<keyword evidence="7 14" id="KW-0378">Hydrolase</keyword>
<evidence type="ECO:0000313" key="15">
    <source>
        <dbReference type="EMBL" id="OGK01474.1"/>
    </source>
</evidence>
<dbReference type="GO" id="GO:0050380">
    <property type="term" value="F:undecaprenyl-diphosphatase activity"/>
    <property type="evidence" value="ECO:0007669"/>
    <property type="project" value="UniProtKB-UniRule"/>
</dbReference>
<evidence type="ECO:0000256" key="4">
    <source>
        <dbReference type="ARBA" id="ARBA00021581"/>
    </source>
</evidence>
<reference evidence="15 16" key="1">
    <citation type="journal article" date="2016" name="Nat. Commun.">
        <title>Thousands of microbial genomes shed light on interconnected biogeochemical processes in an aquifer system.</title>
        <authorList>
            <person name="Anantharaman K."/>
            <person name="Brown C.T."/>
            <person name="Hug L.A."/>
            <person name="Sharon I."/>
            <person name="Castelle C.J."/>
            <person name="Probst A.J."/>
            <person name="Thomas B.C."/>
            <person name="Singh A."/>
            <person name="Wilkins M.J."/>
            <person name="Karaoz U."/>
            <person name="Brodie E.L."/>
            <person name="Williams K.H."/>
            <person name="Hubbard S.S."/>
            <person name="Banfield J.F."/>
        </authorList>
    </citation>
    <scope>NUCLEOTIDE SEQUENCE [LARGE SCALE GENOMIC DNA]</scope>
</reference>